<keyword evidence="3" id="KW-1185">Reference proteome</keyword>
<reference evidence="2 3" key="1">
    <citation type="submission" date="2014-10" db="EMBL/GenBank/DDBJ databases">
        <title>Draft genome of the hookworm Ancylostoma caninum.</title>
        <authorList>
            <person name="Mitreva M."/>
        </authorList>
    </citation>
    <scope>NUCLEOTIDE SEQUENCE [LARGE SCALE GENOMIC DNA]</scope>
    <source>
        <strain evidence="2 3">Baltimore</strain>
    </source>
</reference>
<name>A0A368GBB9_ANCCA</name>
<evidence type="ECO:0000313" key="2">
    <source>
        <dbReference type="EMBL" id="RCN40310.1"/>
    </source>
</evidence>
<accession>A0A368GBB9</accession>
<dbReference type="OrthoDB" id="10395080at2759"/>
<dbReference type="AlphaFoldDB" id="A0A368GBB9"/>
<evidence type="ECO:0000313" key="3">
    <source>
        <dbReference type="Proteomes" id="UP000252519"/>
    </source>
</evidence>
<dbReference type="Proteomes" id="UP000252519">
    <property type="component" value="Unassembled WGS sequence"/>
</dbReference>
<sequence length="154" mass="17056">MAGDISDTELQLALELSKKTYEEEERKRNEVNDLIRFESPEAPFRREQINQIKRLYSQPSFEAPHSTSCGDYLSLFDSSLLAGNSSTQTYSSNCVPHHQFPITSSYSVDDPACLHAGSSTSLPAAPPVPPKMYTSKGSFPPTPNLSRTLFSSLH</sequence>
<evidence type="ECO:0000256" key="1">
    <source>
        <dbReference type="SAM" id="MobiDB-lite"/>
    </source>
</evidence>
<comment type="caution">
    <text evidence="2">The sequence shown here is derived from an EMBL/GenBank/DDBJ whole genome shotgun (WGS) entry which is preliminary data.</text>
</comment>
<organism evidence="2 3">
    <name type="scientific">Ancylostoma caninum</name>
    <name type="common">Dog hookworm</name>
    <dbReference type="NCBI Taxonomy" id="29170"/>
    <lineage>
        <taxon>Eukaryota</taxon>
        <taxon>Metazoa</taxon>
        <taxon>Ecdysozoa</taxon>
        <taxon>Nematoda</taxon>
        <taxon>Chromadorea</taxon>
        <taxon>Rhabditida</taxon>
        <taxon>Rhabditina</taxon>
        <taxon>Rhabditomorpha</taxon>
        <taxon>Strongyloidea</taxon>
        <taxon>Ancylostomatidae</taxon>
        <taxon>Ancylostomatinae</taxon>
        <taxon>Ancylostoma</taxon>
    </lineage>
</organism>
<proteinExistence type="predicted"/>
<feature type="region of interest" description="Disordered" evidence="1">
    <location>
        <begin position="119"/>
        <end position="144"/>
    </location>
</feature>
<protein>
    <submittedName>
        <fullName evidence="2">Uncharacterized protein</fullName>
    </submittedName>
</protein>
<gene>
    <name evidence="2" type="ORF">ANCCAN_13765</name>
</gene>
<dbReference type="EMBL" id="JOJR01000292">
    <property type="protein sequence ID" value="RCN40310.1"/>
    <property type="molecule type" value="Genomic_DNA"/>
</dbReference>
<dbReference type="STRING" id="29170.A0A368GBB9"/>